<reference evidence="21" key="1">
    <citation type="submission" date="2017-12" db="EMBL/GenBank/DDBJ databases">
        <authorList>
            <consortium name="DOE Joint Genome Institute"/>
            <person name="Mondo S.J."/>
            <person name="Kjaerbolling I."/>
            <person name="Vesth T.C."/>
            <person name="Frisvad J.C."/>
            <person name="Nybo J.L."/>
            <person name="Theobald S."/>
            <person name="Kuo A."/>
            <person name="Bowyer P."/>
            <person name="Matsuda Y."/>
            <person name="Lyhne E.K."/>
            <person name="Kogle M.E."/>
            <person name="Clum A."/>
            <person name="Lipzen A."/>
            <person name="Salamov A."/>
            <person name="Ngan C.Y."/>
            <person name="Daum C."/>
            <person name="Chiniquy J."/>
            <person name="Barry K."/>
            <person name="LaButti K."/>
            <person name="Haridas S."/>
            <person name="Simmons B.A."/>
            <person name="Magnuson J.K."/>
            <person name="Mortensen U.H."/>
            <person name="Larsen T.O."/>
            <person name="Grigoriev I.V."/>
            <person name="Baker S.E."/>
            <person name="Andersen M.R."/>
            <person name="Nordberg H.P."/>
            <person name="Cantor M.N."/>
            <person name="Hua S.X."/>
        </authorList>
    </citation>
    <scope>NUCLEOTIDE SEQUENCE [LARGE SCALE GENOMIC DNA]</scope>
    <source>
        <strain evidence="21">IBT 19404</strain>
    </source>
</reference>
<evidence type="ECO:0000256" key="1">
    <source>
        <dbReference type="ARBA" id="ARBA00001971"/>
    </source>
</evidence>
<dbReference type="Pfam" id="PF00258">
    <property type="entry name" value="Flavodoxin_1"/>
    <property type="match status" value="1"/>
</dbReference>
<evidence type="ECO:0000256" key="14">
    <source>
        <dbReference type="ARBA" id="ARBA00047827"/>
    </source>
</evidence>
<dbReference type="InterPro" id="IPR001128">
    <property type="entry name" value="Cyt_P450"/>
</dbReference>
<dbReference type="GO" id="GO:0005829">
    <property type="term" value="C:cytosol"/>
    <property type="evidence" value="ECO:0007669"/>
    <property type="project" value="TreeGrafter"/>
</dbReference>
<dbReference type="PRINTS" id="PR00463">
    <property type="entry name" value="EP450I"/>
</dbReference>
<evidence type="ECO:0000256" key="8">
    <source>
        <dbReference type="ARBA" id="ARBA00022827"/>
    </source>
</evidence>
<comment type="similarity">
    <text evidence="2 16">In the N-terminal section; belongs to the cytochrome P450 family.</text>
</comment>
<evidence type="ECO:0000256" key="9">
    <source>
        <dbReference type="ARBA" id="ARBA00022857"/>
    </source>
</evidence>
<feature type="binding site" description="axial binding residue" evidence="17">
    <location>
        <position position="418"/>
    </location>
    <ligand>
        <name>heme</name>
        <dbReference type="ChEBI" id="CHEBI:30413"/>
    </ligand>
    <ligandPart>
        <name>Fe</name>
        <dbReference type="ChEBI" id="CHEBI:18248"/>
    </ligandPart>
</feature>
<evidence type="ECO:0000256" key="6">
    <source>
        <dbReference type="ARBA" id="ARBA00022643"/>
    </source>
</evidence>
<dbReference type="AlphaFoldDB" id="A0A2J5HT37"/>
<dbReference type="GO" id="GO:0003958">
    <property type="term" value="F:NADPH-hemoprotein reductase activity"/>
    <property type="evidence" value="ECO:0007669"/>
    <property type="project" value="UniProtKB-UniRule"/>
</dbReference>
<dbReference type="Gene3D" id="1.20.990.10">
    <property type="entry name" value="NADPH-cytochrome p450 Reductase, Chain A, domain 3"/>
    <property type="match status" value="1"/>
</dbReference>
<dbReference type="PANTHER" id="PTHR19384:SF127">
    <property type="entry name" value="BIFUNCTIONAL CYTOCHROME P450_NADPH--P450 REDUCTASE"/>
    <property type="match status" value="1"/>
</dbReference>
<comment type="cofactor">
    <cofactor evidence="1 16 17">
        <name>heme</name>
        <dbReference type="ChEBI" id="CHEBI:30413"/>
    </cofactor>
</comment>
<feature type="domain" description="FAD-binding FR-type" evidence="19">
    <location>
        <begin position="692"/>
        <end position="927"/>
    </location>
</feature>
<dbReference type="EC" id="1.6.2.4" evidence="16"/>
<evidence type="ECO:0000256" key="10">
    <source>
        <dbReference type="ARBA" id="ARBA00022982"/>
    </source>
</evidence>
<organism evidence="20 21">
    <name type="scientific">Aspergillus taichungensis</name>
    <dbReference type="NCBI Taxonomy" id="482145"/>
    <lineage>
        <taxon>Eukaryota</taxon>
        <taxon>Fungi</taxon>
        <taxon>Dikarya</taxon>
        <taxon>Ascomycota</taxon>
        <taxon>Pezizomycotina</taxon>
        <taxon>Eurotiomycetes</taxon>
        <taxon>Eurotiomycetidae</taxon>
        <taxon>Eurotiales</taxon>
        <taxon>Aspergillaceae</taxon>
        <taxon>Aspergillus</taxon>
        <taxon>Aspergillus subgen. Circumdati</taxon>
    </lineage>
</organism>
<dbReference type="InterPro" id="IPR008254">
    <property type="entry name" value="Flavodoxin/NO_synth"/>
</dbReference>
<comment type="cofactor">
    <cofactor evidence="16">
        <name>FAD</name>
        <dbReference type="ChEBI" id="CHEBI:57692"/>
    </cofactor>
    <cofactor evidence="16">
        <name>FMN</name>
        <dbReference type="ChEBI" id="CHEBI:58210"/>
    </cofactor>
</comment>
<evidence type="ECO:0000256" key="2">
    <source>
        <dbReference type="ARBA" id="ARBA00010018"/>
    </source>
</evidence>
<evidence type="ECO:0000313" key="20">
    <source>
        <dbReference type="EMBL" id="PLN80492.1"/>
    </source>
</evidence>
<dbReference type="GO" id="GO:0020037">
    <property type="term" value="F:heme binding"/>
    <property type="evidence" value="ECO:0007669"/>
    <property type="project" value="UniProtKB-UniRule"/>
</dbReference>
<dbReference type="GO" id="GO:0005506">
    <property type="term" value="F:iron ion binding"/>
    <property type="evidence" value="ECO:0007669"/>
    <property type="project" value="UniProtKB-UniRule"/>
</dbReference>
<evidence type="ECO:0000256" key="12">
    <source>
        <dbReference type="ARBA" id="ARBA00023004"/>
    </source>
</evidence>
<keyword evidence="9 16" id="KW-0521">NADP</keyword>
<dbReference type="FunFam" id="1.10.630.10:FF:000040">
    <property type="entry name" value="Bifunctional cytochrome P450/NADPH--P450 reductase"/>
    <property type="match status" value="1"/>
</dbReference>
<comment type="catalytic activity">
    <reaction evidence="14 16">
        <text>an organic molecule + reduced [NADPH--hemoprotein reductase] + O2 = an alcohol + oxidized [NADPH--hemoprotein reductase] + H2O + H(+)</text>
        <dbReference type="Rhea" id="RHEA:17149"/>
        <dbReference type="Rhea" id="RHEA-COMP:11964"/>
        <dbReference type="Rhea" id="RHEA-COMP:11965"/>
        <dbReference type="ChEBI" id="CHEBI:15377"/>
        <dbReference type="ChEBI" id="CHEBI:15378"/>
        <dbReference type="ChEBI" id="CHEBI:15379"/>
        <dbReference type="ChEBI" id="CHEBI:30879"/>
        <dbReference type="ChEBI" id="CHEBI:57618"/>
        <dbReference type="ChEBI" id="CHEBI:58210"/>
        <dbReference type="ChEBI" id="CHEBI:142491"/>
        <dbReference type="EC" id="1.14.14.1"/>
    </reaction>
</comment>
<keyword evidence="11 16" id="KW-0560">Oxidoreductase</keyword>
<keyword evidence="8 16" id="KW-0274">FAD</keyword>
<dbReference type="OrthoDB" id="1470350at2759"/>
<dbReference type="InterPro" id="IPR023173">
    <property type="entry name" value="NADPH_Cyt_P450_Rdtase_alpha"/>
</dbReference>
<dbReference type="Gene3D" id="2.40.30.10">
    <property type="entry name" value="Translation factors"/>
    <property type="match status" value="1"/>
</dbReference>
<dbReference type="InterPro" id="IPR023206">
    <property type="entry name" value="Bifunctional_P450_P450_red"/>
</dbReference>
<dbReference type="InterPro" id="IPR039261">
    <property type="entry name" value="FNR_nucleotide-bd"/>
</dbReference>
<keyword evidence="12 16" id="KW-0408">Iron</keyword>
<dbReference type="GO" id="GO:0050660">
    <property type="term" value="F:flavin adenine dinucleotide binding"/>
    <property type="evidence" value="ECO:0007669"/>
    <property type="project" value="TreeGrafter"/>
</dbReference>
<dbReference type="Pfam" id="PF00175">
    <property type="entry name" value="NAD_binding_1"/>
    <property type="match status" value="1"/>
</dbReference>
<dbReference type="Gene3D" id="3.40.50.360">
    <property type="match status" value="1"/>
</dbReference>
<dbReference type="PROSITE" id="PS51384">
    <property type="entry name" value="FAD_FR"/>
    <property type="match status" value="1"/>
</dbReference>
<keyword evidence="6 16" id="KW-0288">FMN</keyword>
<dbReference type="SUPFAM" id="SSF52218">
    <property type="entry name" value="Flavoproteins"/>
    <property type="match status" value="1"/>
</dbReference>
<evidence type="ECO:0000256" key="15">
    <source>
        <dbReference type="ARBA" id="ARBA00049342"/>
    </source>
</evidence>
<keyword evidence="13 16" id="KW-0503">Monooxygenase</keyword>
<dbReference type="PRINTS" id="PR00385">
    <property type="entry name" value="P450"/>
</dbReference>
<dbReference type="PROSITE" id="PS50902">
    <property type="entry name" value="FLAVODOXIN_LIKE"/>
    <property type="match status" value="1"/>
</dbReference>
<evidence type="ECO:0000256" key="13">
    <source>
        <dbReference type="ARBA" id="ARBA00023033"/>
    </source>
</evidence>
<keyword evidence="4 16" id="KW-0349">Heme</keyword>
<dbReference type="InterPro" id="IPR017938">
    <property type="entry name" value="Riboflavin_synthase-like_b-brl"/>
</dbReference>
<dbReference type="CDD" id="cd06206">
    <property type="entry name" value="bifunctional_CYPOR"/>
    <property type="match status" value="1"/>
</dbReference>
<keyword evidence="5 16" id="KW-0285">Flavoprotein</keyword>
<dbReference type="CDD" id="cd11068">
    <property type="entry name" value="CYP120A1"/>
    <property type="match status" value="1"/>
</dbReference>
<comment type="catalytic activity">
    <reaction evidence="15 16">
        <text>2 oxidized [cytochrome P450] + NADPH = 2 reduced [cytochrome P450] + NADP(+) + H(+)</text>
        <dbReference type="Rhea" id="RHEA:24040"/>
        <dbReference type="Rhea" id="RHEA-COMP:14627"/>
        <dbReference type="Rhea" id="RHEA-COMP:14628"/>
        <dbReference type="ChEBI" id="CHEBI:15378"/>
        <dbReference type="ChEBI" id="CHEBI:55376"/>
        <dbReference type="ChEBI" id="CHEBI:57783"/>
        <dbReference type="ChEBI" id="CHEBI:58349"/>
        <dbReference type="ChEBI" id="CHEBI:60344"/>
        <dbReference type="EC" id="1.6.2.4"/>
    </reaction>
</comment>
<dbReference type="Pfam" id="PF00667">
    <property type="entry name" value="FAD_binding_1"/>
    <property type="match status" value="1"/>
</dbReference>
<dbReference type="Pfam" id="PF00067">
    <property type="entry name" value="p450"/>
    <property type="match status" value="1"/>
</dbReference>
<keyword evidence="21" id="KW-1185">Reference proteome</keyword>
<dbReference type="SUPFAM" id="SSF63380">
    <property type="entry name" value="Riboflavin synthase domain-like"/>
    <property type="match status" value="1"/>
</dbReference>
<evidence type="ECO:0000256" key="5">
    <source>
        <dbReference type="ARBA" id="ARBA00022630"/>
    </source>
</evidence>
<evidence type="ECO:0000259" key="18">
    <source>
        <dbReference type="PROSITE" id="PS50902"/>
    </source>
</evidence>
<keyword evidence="7 16" id="KW-0479">Metal-binding</keyword>
<evidence type="ECO:0000256" key="7">
    <source>
        <dbReference type="ARBA" id="ARBA00022723"/>
    </source>
</evidence>
<dbReference type="PANTHER" id="PTHR19384">
    <property type="entry name" value="NITRIC OXIDE SYNTHASE-RELATED"/>
    <property type="match status" value="1"/>
</dbReference>
<protein>
    <recommendedName>
        <fullName evidence="16">Bifunctional cytochrome P450/NADPH--P450 reductase</fullName>
    </recommendedName>
    <domain>
        <recommendedName>
            <fullName evidence="16">Cytochrome P450</fullName>
            <ecNumber evidence="16">1.14.14.1</ecNumber>
        </recommendedName>
    </domain>
    <domain>
        <recommendedName>
            <fullName evidence="16">NADPH--cytochrome P450 reductase</fullName>
            <ecNumber evidence="16">1.6.2.4</ecNumber>
        </recommendedName>
    </domain>
</protein>
<dbReference type="InterPro" id="IPR017927">
    <property type="entry name" value="FAD-bd_FR_type"/>
</dbReference>
<dbReference type="Gene3D" id="1.10.630.10">
    <property type="entry name" value="Cytochrome P450"/>
    <property type="match status" value="1"/>
</dbReference>
<evidence type="ECO:0000256" key="17">
    <source>
        <dbReference type="PIRSR" id="PIRSR000209-1"/>
    </source>
</evidence>
<dbReference type="InterPro" id="IPR003097">
    <property type="entry name" value="CysJ-like_FAD-binding"/>
</dbReference>
<dbReference type="Gene3D" id="3.40.50.80">
    <property type="entry name" value="Nucleotide-binding domain of ferredoxin-NADP reductase (FNR) module"/>
    <property type="match status" value="1"/>
</dbReference>
<keyword evidence="10 16" id="KW-0249">Electron transport</keyword>
<evidence type="ECO:0000256" key="3">
    <source>
        <dbReference type="ARBA" id="ARBA00022448"/>
    </source>
</evidence>
<dbReference type="GO" id="GO:0010181">
    <property type="term" value="F:FMN binding"/>
    <property type="evidence" value="ECO:0007669"/>
    <property type="project" value="UniProtKB-UniRule"/>
</dbReference>
<dbReference type="PIRSF" id="PIRSF000209">
    <property type="entry name" value="Bifunctional_P450_P450R"/>
    <property type="match status" value="1"/>
</dbReference>
<evidence type="ECO:0000256" key="11">
    <source>
        <dbReference type="ARBA" id="ARBA00023002"/>
    </source>
</evidence>
<dbReference type="SUPFAM" id="SSF52343">
    <property type="entry name" value="Ferredoxin reductase-like, C-terminal NADP-linked domain"/>
    <property type="match status" value="1"/>
</dbReference>
<dbReference type="SUPFAM" id="SSF48264">
    <property type="entry name" value="Cytochrome P450"/>
    <property type="match status" value="1"/>
</dbReference>
<evidence type="ECO:0000313" key="21">
    <source>
        <dbReference type="Proteomes" id="UP000235023"/>
    </source>
</evidence>
<proteinExistence type="inferred from homology"/>
<dbReference type="EMBL" id="KZ559547">
    <property type="protein sequence ID" value="PLN80492.1"/>
    <property type="molecule type" value="Genomic_DNA"/>
</dbReference>
<dbReference type="Proteomes" id="UP000235023">
    <property type="component" value="Unassembled WGS sequence"/>
</dbReference>
<feature type="domain" description="Flavodoxin-like" evidence="18">
    <location>
        <begin position="516"/>
        <end position="656"/>
    </location>
</feature>
<sequence length="1131" mass="124984">MTDPGHVPIPRPKGVPILGNLLEFDSDVPLNRLHELADIHGQIFRLVVAGNSLVFISSQELANEVCNEERFTKFVVSGLKELRNGVRDGLFTANYPEEENWAIAHRILVPAFGPLMIRSMFDDMYDIGTQLVMKWARQGSDVPIVVTDDFTRLTLDTVGLCSMGIRFNSFYSEDLHPFIKAMGNMLKVSGNRSRRPGLVNSLLSSMPATEDKKFWADIEYMRSFSHELLAARRNHPEDKQDLMNALVLGRDPQTGQGLSDESIVNNMLTFLIAGHETTSGALSFLFYYLLKTPRAYKKVQQEIEAVIGQRKVRVEDLPKLVYVDAALKETLRMRSTAPLMALHAHPTKNKEDPVTLGGGKYVIGNNEPIVVILGKLHMDPKIYGADAEVFRPERMLDGGFERLPKNAWKPFGNGLRACTGRPFAWQEMLLVVALLFQNFNFQLEDPNYELRMTQMLTIKPRDLYMRATLRSGLDATKLAMLLSSSGDVTTERPGAVVDSRANKSVSETTSTRTRPMHIFFGSNTGTCEAFSRRLANDAVRYGFSAEVNSLDSAMQKVPRDGPVVFITASYEGQPPDNAAHFFHWLNSLEDDELKGTIFAVFGCGHHDWQSTFHRVPKVADTLITQHGGTRLCDLGLADAADADMFSSFDNWAESDLWPAIASNLGHPLSIEGQKSALQVTVSSGVRTSTLGLKLQEGTVLENQLLTAPGVPEKRMIRFKLPSDMTYRCGDYLAVLPINPASVVRRAIRHFGLSWDTTLTLTSNGTASIPLGTPMSAFDLFSTYVELSQPASKRDLNMLADAADGDVSTQAQLRDLASDSTTFAEEIVKKQVSPLDILTRFSSIKILLEEFLIMLPPMRVRQYSISSSPLLNPSECTITFSVINTAPTAAASQAQGHQGVASNYLSEMRSGDRAQIDVRPCHSGFRPPLDLETPMIMICAGSGLAPFRGFIMDRAERINGRRNNPGFEGSSKEPAKAILYVGCRTKGKDDIYAVELDAWARLGAVEVRWAYSRPSFPVDPAAGPSPALASSPQRLAKSLDCQHVQDLVVAQGAEISDLMDHGARVYVCGGIEVANGVRQAFKTIYLKQERDAIRQAMERGEDVTTEADEDALAEAYLDGLKVQERYATDVFT</sequence>
<evidence type="ECO:0000256" key="4">
    <source>
        <dbReference type="ARBA" id="ARBA00022617"/>
    </source>
</evidence>
<evidence type="ECO:0000256" key="16">
    <source>
        <dbReference type="PIRNR" id="PIRNR000209"/>
    </source>
</evidence>
<accession>A0A2J5HT37</accession>
<dbReference type="InterPro" id="IPR002401">
    <property type="entry name" value="Cyt_P450_E_grp-I"/>
</dbReference>
<dbReference type="InterPro" id="IPR029039">
    <property type="entry name" value="Flavoprotein-like_sf"/>
</dbReference>
<keyword evidence="3 16" id="KW-0813">Transport</keyword>
<dbReference type="InterPro" id="IPR036396">
    <property type="entry name" value="Cyt_P450_sf"/>
</dbReference>
<gene>
    <name evidence="20" type="ORF">BDW42DRAFT_201260</name>
</gene>
<dbReference type="EC" id="1.14.14.1" evidence="16"/>
<name>A0A2J5HT37_9EURO</name>
<dbReference type="GO" id="GO:0070330">
    <property type="term" value="F:aromatase activity"/>
    <property type="evidence" value="ECO:0007669"/>
    <property type="project" value="UniProtKB-UniRule"/>
</dbReference>
<evidence type="ECO:0000259" key="19">
    <source>
        <dbReference type="PROSITE" id="PS51384"/>
    </source>
</evidence>
<dbReference type="InterPro" id="IPR001433">
    <property type="entry name" value="OxRdtase_FAD/NAD-bd"/>
</dbReference>